<feature type="transmembrane region" description="Helical" evidence="10">
    <location>
        <begin position="266"/>
        <end position="284"/>
    </location>
</feature>
<dbReference type="InterPro" id="IPR022689">
    <property type="entry name" value="Iron_dep_repressor"/>
</dbReference>
<dbReference type="PANTHER" id="PTHR30477:SF3">
    <property type="entry name" value="METAL TRANSPORT SYSTEM MEMBRANE PROTEIN CT_069-RELATED"/>
    <property type="match status" value="1"/>
</dbReference>
<feature type="transmembrane region" description="Helical" evidence="10">
    <location>
        <begin position="48"/>
        <end position="69"/>
    </location>
</feature>
<feature type="transmembrane region" description="Helical" evidence="10">
    <location>
        <begin position="152"/>
        <end position="170"/>
    </location>
</feature>
<dbReference type="GO" id="GO:0046983">
    <property type="term" value="F:protein dimerization activity"/>
    <property type="evidence" value="ECO:0007669"/>
    <property type="project" value="InterPro"/>
</dbReference>
<evidence type="ECO:0000256" key="3">
    <source>
        <dbReference type="ARBA" id="ARBA00022448"/>
    </source>
</evidence>
<dbReference type="InterPro" id="IPR037294">
    <property type="entry name" value="ABC_BtuC-like"/>
</dbReference>
<reference evidence="12 13" key="1">
    <citation type="submission" date="2019-02" db="EMBL/GenBank/DDBJ databases">
        <title>Deep-cultivation of Planctomycetes and their phenomic and genomic characterization uncovers novel biology.</title>
        <authorList>
            <person name="Wiegand S."/>
            <person name="Jogler M."/>
            <person name="Boedeker C."/>
            <person name="Pinto D."/>
            <person name="Vollmers J."/>
            <person name="Rivas-Marin E."/>
            <person name="Kohn T."/>
            <person name="Peeters S.H."/>
            <person name="Heuer A."/>
            <person name="Rast P."/>
            <person name="Oberbeckmann S."/>
            <person name="Bunk B."/>
            <person name="Jeske O."/>
            <person name="Meyerdierks A."/>
            <person name="Storesund J.E."/>
            <person name="Kallscheuer N."/>
            <person name="Luecker S."/>
            <person name="Lage O.M."/>
            <person name="Pohl T."/>
            <person name="Merkel B.J."/>
            <person name="Hornburger P."/>
            <person name="Mueller R.-W."/>
            <person name="Bruemmer F."/>
            <person name="Labrenz M."/>
            <person name="Spormann A.M."/>
            <person name="Op Den Camp H."/>
            <person name="Overmann J."/>
            <person name="Amann R."/>
            <person name="Jetten M.S.M."/>
            <person name="Mascher T."/>
            <person name="Medema M.H."/>
            <person name="Devos D.P."/>
            <person name="Kaster A.-K."/>
            <person name="Ovreas L."/>
            <person name="Rohde M."/>
            <person name="Galperin M.Y."/>
            <person name="Jogler C."/>
        </authorList>
    </citation>
    <scope>NUCLEOTIDE SEQUENCE [LARGE SCALE GENOMIC DNA]</scope>
    <source>
        <strain evidence="12 13">Pla100</strain>
    </source>
</reference>
<feature type="transmembrane region" description="Helical" evidence="10">
    <location>
        <begin position="107"/>
        <end position="125"/>
    </location>
</feature>
<keyword evidence="4" id="KW-1003">Cell membrane</keyword>
<evidence type="ECO:0000256" key="8">
    <source>
        <dbReference type="RuleBase" id="RU003943"/>
    </source>
</evidence>
<feature type="region of interest" description="Disordered" evidence="9">
    <location>
        <begin position="427"/>
        <end position="467"/>
    </location>
</feature>
<feature type="transmembrane region" description="Helical" evidence="10">
    <location>
        <begin position="20"/>
        <end position="39"/>
    </location>
</feature>
<dbReference type="SUPFAM" id="SSF81345">
    <property type="entry name" value="ABC transporter involved in vitamin B12 uptake, BtuC"/>
    <property type="match status" value="1"/>
</dbReference>
<dbReference type="InterPro" id="IPR001626">
    <property type="entry name" value="ABC_TroCD"/>
</dbReference>
<dbReference type="Pfam" id="PF02742">
    <property type="entry name" value="Fe_dep_repr_C"/>
    <property type="match status" value="1"/>
</dbReference>
<dbReference type="GO" id="GO:0043190">
    <property type="term" value="C:ATP-binding cassette (ABC) transporter complex"/>
    <property type="evidence" value="ECO:0007669"/>
    <property type="project" value="InterPro"/>
</dbReference>
<evidence type="ECO:0000256" key="7">
    <source>
        <dbReference type="ARBA" id="ARBA00023136"/>
    </source>
</evidence>
<accession>A0A5C5ZPG8</accession>
<feature type="compositionally biased region" description="Basic and acidic residues" evidence="9">
    <location>
        <begin position="427"/>
        <end position="436"/>
    </location>
</feature>
<keyword evidence="7 10" id="KW-0472">Membrane</keyword>
<evidence type="ECO:0000256" key="5">
    <source>
        <dbReference type="ARBA" id="ARBA00022692"/>
    </source>
</evidence>
<dbReference type="Proteomes" id="UP000316213">
    <property type="component" value="Unassembled WGS sequence"/>
</dbReference>
<dbReference type="PANTHER" id="PTHR30477">
    <property type="entry name" value="ABC-TRANSPORTER METAL-BINDING PROTEIN"/>
    <property type="match status" value="1"/>
</dbReference>
<feature type="domain" description="Iron dependent repressor metal binding and dimerisation" evidence="11">
    <location>
        <begin position="366"/>
        <end position="422"/>
    </location>
</feature>
<evidence type="ECO:0000313" key="13">
    <source>
        <dbReference type="Proteomes" id="UP000316213"/>
    </source>
</evidence>
<gene>
    <name evidence="12" type="primary">mntB_1</name>
    <name evidence="12" type="ORF">Pla100_55750</name>
</gene>
<dbReference type="SUPFAM" id="SSF47979">
    <property type="entry name" value="Iron-dependent repressor protein, dimerization domain"/>
    <property type="match status" value="1"/>
</dbReference>
<dbReference type="PROSITE" id="PS51257">
    <property type="entry name" value="PROKAR_LIPOPROTEIN"/>
    <property type="match status" value="1"/>
</dbReference>
<feature type="compositionally biased region" description="Polar residues" evidence="9">
    <location>
        <begin position="458"/>
        <end position="467"/>
    </location>
</feature>
<keyword evidence="5 8" id="KW-0812">Transmembrane</keyword>
<dbReference type="AlphaFoldDB" id="A0A5C5ZPG8"/>
<organism evidence="12 13">
    <name type="scientific">Neorhodopirellula pilleata</name>
    <dbReference type="NCBI Taxonomy" id="2714738"/>
    <lineage>
        <taxon>Bacteria</taxon>
        <taxon>Pseudomonadati</taxon>
        <taxon>Planctomycetota</taxon>
        <taxon>Planctomycetia</taxon>
        <taxon>Pirellulales</taxon>
        <taxon>Pirellulaceae</taxon>
        <taxon>Neorhodopirellula</taxon>
    </lineage>
</organism>
<dbReference type="GO" id="GO:0010043">
    <property type="term" value="P:response to zinc ion"/>
    <property type="evidence" value="ECO:0007669"/>
    <property type="project" value="TreeGrafter"/>
</dbReference>
<comment type="subcellular location">
    <subcellularLocation>
        <location evidence="1 8">Cell membrane</location>
        <topology evidence="1 8">Multi-pass membrane protein</topology>
    </subcellularLocation>
</comment>
<comment type="caution">
    <text evidence="12">The sequence shown here is derived from an EMBL/GenBank/DDBJ whole genome shotgun (WGS) entry which is preliminary data.</text>
</comment>
<dbReference type="GO" id="GO:0046914">
    <property type="term" value="F:transition metal ion binding"/>
    <property type="evidence" value="ECO:0007669"/>
    <property type="project" value="InterPro"/>
</dbReference>
<dbReference type="OrthoDB" id="9788905at2"/>
<dbReference type="SMART" id="SM00529">
    <property type="entry name" value="HTH_DTXR"/>
    <property type="match status" value="1"/>
</dbReference>
<protein>
    <submittedName>
        <fullName evidence="12">Manganese transport system membrane protein MntB</fullName>
    </submittedName>
</protein>
<keyword evidence="13" id="KW-1185">Reference proteome</keyword>
<sequence length="467" mass="50875">MNEHLWRVLSLQDHNTRVVILGTAMLGFASGLVGCLTLLRRRALVGDALAHAALPGIAIAFLTATALGYNGKSLPLLLVGATASGLLGIVTILLIRKNTRIKEDAALGIVLSVFFGAGVALLGVVQQMSSGHAAGLEAFIYGKTATMTSGDAWLIGAASIGCVLVSLALFKELKLLCFDEAFAGARGYPVLLLDTVLMGVVVVVTIVGLQAVGLVLVIALLVIPAASARFWTDRLIVMMMIASVLGMLGCLFGASASAIFPRLPSGAMIVLVTGVGFLVSLMFGRQRGVAVRWWRRKRLNDSIDHQHLLRELFEMFEQDPSRLSVPYEELLPRRSWSKKRLRRMLNQASRESWITENISRMEFALTAKGKDEAKRLTRRHRLWELYLIQHADIAPQRVDRDADAIEHVLEPEIVAELETLLDAELGRSRMPDDPHAGELVGDNSSDTADLESKPISMVDTNRTGRSL</sequence>
<evidence type="ECO:0000256" key="4">
    <source>
        <dbReference type="ARBA" id="ARBA00022475"/>
    </source>
</evidence>
<feature type="transmembrane region" description="Helical" evidence="10">
    <location>
        <begin position="214"/>
        <end position="232"/>
    </location>
</feature>
<dbReference type="GO" id="GO:0003700">
    <property type="term" value="F:DNA-binding transcription factor activity"/>
    <property type="evidence" value="ECO:0007669"/>
    <property type="project" value="InterPro"/>
</dbReference>
<evidence type="ECO:0000256" key="6">
    <source>
        <dbReference type="ARBA" id="ARBA00022989"/>
    </source>
</evidence>
<dbReference type="CDD" id="cd06550">
    <property type="entry name" value="TM_ABC_iron-siderophores_like"/>
    <property type="match status" value="1"/>
</dbReference>
<evidence type="ECO:0000256" key="1">
    <source>
        <dbReference type="ARBA" id="ARBA00004651"/>
    </source>
</evidence>
<dbReference type="RefSeq" id="WP_146581801.1">
    <property type="nucleotide sequence ID" value="NZ_SJPM01000018.1"/>
</dbReference>
<dbReference type="InterPro" id="IPR036421">
    <property type="entry name" value="Fe_dep_repressor_sf"/>
</dbReference>
<dbReference type="GO" id="GO:0055085">
    <property type="term" value="P:transmembrane transport"/>
    <property type="evidence" value="ECO:0007669"/>
    <property type="project" value="InterPro"/>
</dbReference>
<dbReference type="EMBL" id="SJPM01000018">
    <property type="protein sequence ID" value="TWT89412.1"/>
    <property type="molecule type" value="Genomic_DNA"/>
</dbReference>
<evidence type="ECO:0000256" key="2">
    <source>
        <dbReference type="ARBA" id="ARBA00008034"/>
    </source>
</evidence>
<feature type="transmembrane region" description="Helical" evidence="10">
    <location>
        <begin position="239"/>
        <end position="260"/>
    </location>
</feature>
<proteinExistence type="inferred from homology"/>
<evidence type="ECO:0000256" key="9">
    <source>
        <dbReference type="SAM" id="MobiDB-lite"/>
    </source>
</evidence>
<feature type="transmembrane region" description="Helical" evidence="10">
    <location>
        <begin position="190"/>
        <end position="208"/>
    </location>
</feature>
<evidence type="ECO:0000313" key="12">
    <source>
        <dbReference type="EMBL" id="TWT89412.1"/>
    </source>
</evidence>
<dbReference type="Pfam" id="PF00950">
    <property type="entry name" value="ABC-3"/>
    <property type="match status" value="1"/>
</dbReference>
<keyword evidence="6 10" id="KW-1133">Transmembrane helix</keyword>
<dbReference type="Gene3D" id="1.10.10.10">
    <property type="entry name" value="Winged helix-like DNA-binding domain superfamily/Winged helix DNA-binding domain"/>
    <property type="match status" value="1"/>
</dbReference>
<keyword evidence="3 8" id="KW-0813">Transport</keyword>
<evidence type="ECO:0000259" key="11">
    <source>
        <dbReference type="Pfam" id="PF02742"/>
    </source>
</evidence>
<dbReference type="InterPro" id="IPR036388">
    <property type="entry name" value="WH-like_DNA-bd_sf"/>
</dbReference>
<dbReference type="Gene3D" id="1.10.3470.10">
    <property type="entry name" value="ABC transporter involved in vitamin B12 uptake, BtuC"/>
    <property type="match status" value="1"/>
</dbReference>
<evidence type="ECO:0000256" key="10">
    <source>
        <dbReference type="SAM" id="Phobius"/>
    </source>
</evidence>
<comment type="similarity">
    <text evidence="2 8">Belongs to the ABC-3 integral membrane protein family.</text>
</comment>
<name>A0A5C5ZPG8_9BACT</name>
<feature type="transmembrane region" description="Helical" evidence="10">
    <location>
        <begin position="75"/>
        <end position="95"/>
    </location>
</feature>
<dbReference type="InterPro" id="IPR001367">
    <property type="entry name" value="Fe_dep_repressor"/>
</dbReference>